<evidence type="ECO:0000313" key="11">
    <source>
        <dbReference type="Proteomes" id="UP000267821"/>
    </source>
</evidence>
<evidence type="ECO:0000259" key="9">
    <source>
        <dbReference type="Pfam" id="PF04042"/>
    </source>
</evidence>
<dbReference type="InParanoid" id="A0A3N4M7Q0"/>
<keyword evidence="6" id="KW-0539">Nucleus</keyword>
<dbReference type="GO" id="GO:0008622">
    <property type="term" value="C:epsilon DNA polymerase complex"/>
    <property type="evidence" value="ECO:0007669"/>
    <property type="project" value="InterPro"/>
</dbReference>
<evidence type="ECO:0000256" key="1">
    <source>
        <dbReference type="ARBA" id="ARBA00004123"/>
    </source>
</evidence>
<evidence type="ECO:0000256" key="7">
    <source>
        <dbReference type="ARBA" id="ARBA00032930"/>
    </source>
</evidence>
<comment type="similarity">
    <text evidence="2">Belongs to the DNA polymerase epsilon subunit B family.</text>
</comment>
<dbReference type="InterPro" id="IPR007185">
    <property type="entry name" value="DNA_pol_a/d/e_bsu"/>
</dbReference>
<protein>
    <recommendedName>
        <fullName evidence="3">DNA polymerase epsilon subunit B</fullName>
    </recommendedName>
    <alternativeName>
        <fullName evidence="7">DNA polymerase II subunit 2</fullName>
    </alternativeName>
</protein>
<keyword evidence="4" id="KW-0235">DNA replication</keyword>
<evidence type="ECO:0000256" key="3">
    <source>
        <dbReference type="ARBA" id="ARBA00016011"/>
    </source>
</evidence>
<dbReference type="GO" id="GO:0006261">
    <property type="term" value="P:DNA-templated DNA replication"/>
    <property type="evidence" value="ECO:0007669"/>
    <property type="project" value="InterPro"/>
</dbReference>
<gene>
    <name evidence="10" type="ORF">L211DRAFT_864233</name>
</gene>
<evidence type="ECO:0000256" key="5">
    <source>
        <dbReference type="ARBA" id="ARBA00023125"/>
    </source>
</evidence>
<proteinExistence type="inferred from homology"/>
<dbReference type="OrthoDB" id="10254730at2759"/>
<evidence type="ECO:0000256" key="6">
    <source>
        <dbReference type="ARBA" id="ARBA00023242"/>
    </source>
</evidence>
<evidence type="ECO:0000313" key="10">
    <source>
        <dbReference type="EMBL" id="RPB29619.1"/>
    </source>
</evidence>
<dbReference type="EMBL" id="ML121527">
    <property type="protein sequence ID" value="RPB29619.1"/>
    <property type="molecule type" value="Genomic_DNA"/>
</dbReference>
<keyword evidence="5" id="KW-0238">DNA-binding</keyword>
<dbReference type="PANTHER" id="PTHR12708:SF0">
    <property type="entry name" value="DNA POLYMERASE EPSILON SUBUNIT 2"/>
    <property type="match status" value="1"/>
</dbReference>
<feature type="domain" description="DNA polymerase alpha/delta/epsilon subunit B" evidence="9">
    <location>
        <begin position="410"/>
        <end position="669"/>
    </location>
</feature>
<evidence type="ECO:0000256" key="8">
    <source>
        <dbReference type="SAM" id="MobiDB-lite"/>
    </source>
</evidence>
<dbReference type="GO" id="GO:0003677">
    <property type="term" value="F:DNA binding"/>
    <property type="evidence" value="ECO:0007669"/>
    <property type="project" value="UniProtKB-KW"/>
</dbReference>
<comment type="subcellular location">
    <subcellularLocation>
        <location evidence="1">Nucleus</location>
    </subcellularLocation>
</comment>
<accession>A0A3N4M7Q0</accession>
<keyword evidence="11" id="KW-1185">Reference proteome</keyword>
<dbReference type="GO" id="GO:0042276">
    <property type="term" value="P:error-prone translesion synthesis"/>
    <property type="evidence" value="ECO:0007669"/>
    <property type="project" value="TreeGrafter"/>
</dbReference>
<organism evidence="10 11">
    <name type="scientific">Terfezia boudieri ATCC MYA-4762</name>
    <dbReference type="NCBI Taxonomy" id="1051890"/>
    <lineage>
        <taxon>Eukaryota</taxon>
        <taxon>Fungi</taxon>
        <taxon>Dikarya</taxon>
        <taxon>Ascomycota</taxon>
        <taxon>Pezizomycotina</taxon>
        <taxon>Pezizomycetes</taxon>
        <taxon>Pezizales</taxon>
        <taxon>Pezizaceae</taxon>
        <taxon>Terfezia</taxon>
    </lineage>
</organism>
<sequence length="717" mass="77616">MSLDKGKGIIPRPADAFFRRRDLPLQPAGSTSLTSDPFVPLAPSSAPRILAVEISPSALRPLAFRIFTKKHNLTLKSDALTLLCTFIGRRCGSGWRDSGSGEKLLDEIARTWKRNAGAGGILVDGGEALKAVLNGLEVPAAGVGVGVRPRGREWTFDQVNDGGDSQMGDEDMMSTHELPGGGGGGGGRIDPRKYLKVVNAFTQPKWVYNPLKKHFERAAAKPSLHLLLPPPASKTFLFKHRHHTLHQRLLRNDSFLPPTFTRTTKHSSGTTSATSATQSHYIITPISHLLGQHSSTFLLFGILTISPSGHLSLTDPTGSIPLDITYATPVPSDGAYFCPGCFVVVDGQYSEDPMKFLVLTIGMPPCERREVSAEIFGHVDFLGTGVTLDTNSAQNRALRRAEIAVPAKMVFLAEVQLDVDRTFDALRAVFRVYEDDPPLVCVLMGNFIRTPFGGAIVGAGGVQGAVQYKEYWDGLAILLAEFGNLVRNTVFIFVPGDNDPFTATFSGGRSPAVPRENIPDIFVNRVKRVLAASVGAGSESGSAEPDTRGGVWTSNPARISYFSSDIVLFRDDASARFSRHAIRFPNSATNNTTTKGEEDTESMDLDASPPPSPPPPIPASLHLSRKLTKTLLDQAHLSPFPLASRPVLWDYAPHTLALYPLPRIVVIADVGIDRFAVTYEGCHVVNPGKLVVGEGKMAGWVEMEMREGRGTVKEVEI</sequence>
<dbReference type="FunCoup" id="A0A3N4M7Q0">
    <property type="interactions" value="763"/>
</dbReference>
<dbReference type="STRING" id="1051890.A0A3N4M7Q0"/>
<dbReference type="InterPro" id="IPR016266">
    <property type="entry name" value="POLE2"/>
</dbReference>
<dbReference type="Proteomes" id="UP000267821">
    <property type="component" value="Unassembled WGS sequence"/>
</dbReference>
<name>A0A3N4M7Q0_9PEZI</name>
<dbReference type="Pfam" id="PF04042">
    <property type="entry name" value="DNA_pol_E_B"/>
    <property type="match status" value="1"/>
</dbReference>
<dbReference type="AlphaFoldDB" id="A0A3N4M7Q0"/>
<dbReference type="PANTHER" id="PTHR12708">
    <property type="entry name" value="DNA POLYMERASE EPSILON SUBUNIT B"/>
    <property type="match status" value="1"/>
</dbReference>
<feature type="region of interest" description="Disordered" evidence="8">
    <location>
        <begin position="586"/>
        <end position="616"/>
    </location>
</feature>
<reference evidence="10 11" key="1">
    <citation type="journal article" date="2018" name="Nat. Ecol. Evol.">
        <title>Pezizomycetes genomes reveal the molecular basis of ectomycorrhizal truffle lifestyle.</title>
        <authorList>
            <person name="Murat C."/>
            <person name="Payen T."/>
            <person name="Noel B."/>
            <person name="Kuo A."/>
            <person name="Morin E."/>
            <person name="Chen J."/>
            <person name="Kohler A."/>
            <person name="Krizsan K."/>
            <person name="Balestrini R."/>
            <person name="Da Silva C."/>
            <person name="Montanini B."/>
            <person name="Hainaut M."/>
            <person name="Levati E."/>
            <person name="Barry K.W."/>
            <person name="Belfiori B."/>
            <person name="Cichocki N."/>
            <person name="Clum A."/>
            <person name="Dockter R.B."/>
            <person name="Fauchery L."/>
            <person name="Guy J."/>
            <person name="Iotti M."/>
            <person name="Le Tacon F."/>
            <person name="Lindquist E.A."/>
            <person name="Lipzen A."/>
            <person name="Malagnac F."/>
            <person name="Mello A."/>
            <person name="Molinier V."/>
            <person name="Miyauchi S."/>
            <person name="Poulain J."/>
            <person name="Riccioni C."/>
            <person name="Rubini A."/>
            <person name="Sitrit Y."/>
            <person name="Splivallo R."/>
            <person name="Traeger S."/>
            <person name="Wang M."/>
            <person name="Zifcakova L."/>
            <person name="Wipf D."/>
            <person name="Zambonelli A."/>
            <person name="Paolocci F."/>
            <person name="Nowrousian M."/>
            <person name="Ottonello S."/>
            <person name="Baldrian P."/>
            <person name="Spatafora J.W."/>
            <person name="Henrissat B."/>
            <person name="Nagy L.G."/>
            <person name="Aury J.M."/>
            <person name="Wincker P."/>
            <person name="Grigoriev I.V."/>
            <person name="Bonfante P."/>
            <person name="Martin F.M."/>
        </authorList>
    </citation>
    <scope>NUCLEOTIDE SEQUENCE [LARGE SCALE GENOMIC DNA]</scope>
    <source>
        <strain evidence="10 11">ATCC MYA-4762</strain>
    </source>
</reference>
<evidence type="ECO:0000256" key="2">
    <source>
        <dbReference type="ARBA" id="ARBA00009560"/>
    </source>
</evidence>
<evidence type="ECO:0000256" key="4">
    <source>
        <dbReference type="ARBA" id="ARBA00022705"/>
    </source>
</evidence>